<dbReference type="Proteomes" id="UP001163324">
    <property type="component" value="Chromosome 9"/>
</dbReference>
<protein>
    <submittedName>
        <fullName evidence="1">Uncharacterized protein</fullName>
    </submittedName>
</protein>
<evidence type="ECO:0000313" key="2">
    <source>
        <dbReference type="Proteomes" id="UP001163324"/>
    </source>
</evidence>
<organism evidence="1 2">
    <name type="scientific">Trichothecium roseum</name>
    <dbReference type="NCBI Taxonomy" id="47278"/>
    <lineage>
        <taxon>Eukaryota</taxon>
        <taxon>Fungi</taxon>
        <taxon>Dikarya</taxon>
        <taxon>Ascomycota</taxon>
        <taxon>Pezizomycotina</taxon>
        <taxon>Sordariomycetes</taxon>
        <taxon>Hypocreomycetidae</taxon>
        <taxon>Hypocreales</taxon>
        <taxon>Hypocreales incertae sedis</taxon>
        <taxon>Trichothecium</taxon>
    </lineage>
</organism>
<gene>
    <name evidence="1" type="ORF">N3K66_008908</name>
</gene>
<reference evidence="1" key="1">
    <citation type="submission" date="2022-10" db="EMBL/GenBank/DDBJ databases">
        <title>Complete Genome of Trichothecium roseum strain YXFP-22015, a Plant Pathogen Isolated from Citrus.</title>
        <authorList>
            <person name="Wang Y."/>
            <person name="Zhu L."/>
        </authorList>
    </citation>
    <scope>NUCLEOTIDE SEQUENCE</scope>
    <source>
        <strain evidence="1">YXFP-22015</strain>
    </source>
</reference>
<name>A0ACC0URN4_9HYPO</name>
<sequence length="484" mass="52297">MPSLHRGAAVAALLGLAATATASPTKVSSPDVEKRNPQLSLPPLIPSIPGVTEPLVSLVPPLPVLQVPTPPLESEPFETVDIRPKKIGYFWTGAGDNHHKDFLVAASLDDDTFGQIFKIVDVPSSGNSPHHLGPSADGKLLVGGGLLSLLKTQDTAFYFDTSDPYDPKFSHSNRGLLSSIVDEIRAKPEGGFLITYMGSAVGTSPGRLVETDAEGSIIHEWPEDVDGILNILGEQFSPHGLSVDFDNNLILTSDYVVPLSILKPTLGIKRAETLRLWTLDKRQIISTIRLPDSGGVQDVKFIPGNKESAALATAVGPGQVWIIYPFRKDADGNQGVAELLFELGDKAKDSSAIYSDISDDGRLAYFTITLGNHVAALDISDLDNVKRLDDPEEDQPIIGPHYVKISPDKKNLLVTGYFVQGGDISVLNTPGDYKGHWIDILDDGSLSFNRTIDFEDIFTDSRGGARPHSSVIFDLSDPENPIYY</sequence>
<comment type="caution">
    <text evidence="1">The sequence shown here is derived from an EMBL/GenBank/DDBJ whole genome shotgun (WGS) entry which is preliminary data.</text>
</comment>
<keyword evidence="2" id="KW-1185">Reference proteome</keyword>
<evidence type="ECO:0000313" key="1">
    <source>
        <dbReference type="EMBL" id="KAI9896736.1"/>
    </source>
</evidence>
<proteinExistence type="predicted"/>
<dbReference type="EMBL" id="CM047948">
    <property type="protein sequence ID" value="KAI9896736.1"/>
    <property type="molecule type" value="Genomic_DNA"/>
</dbReference>
<accession>A0ACC0URN4</accession>